<dbReference type="PANTHER" id="PTHR22953:SF153">
    <property type="entry name" value="PURPLE ACID PHOSPHATASE"/>
    <property type="match status" value="1"/>
</dbReference>
<dbReference type="Pfam" id="PF16656">
    <property type="entry name" value="Pur_ac_phosph_N"/>
    <property type="match status" value="1"/>
</dbReference>
<dbReference type="CDD" id="cd00063">
    <property type="entry name" value="FN3"/>
    <property type="match status" value="1"/>
</dbReference>
<dbReference type="InterPro" id="IPR039331">
    <property type="entry name" value="PAPs-like"/>
</dbReference>
<protein>
    <submittedName>
        <fullName evidence="4">Metallophosphoesterase family protein</fullName>
    </submittedName>
</protein>
<feature type="domain" description="Purple acid phosphatase N-terminal" evidence="3">
    <location>
        <begin position="64"/>
        <end position="157"/>
    </location>
</feature>
<dbReference type="InterPro" id="IPR004843">
    <property type="entry name" value="Calcineurin-like_PHP"/>
</dbReference>
<dbReference type="Gene3D" id="3.60.21.10">
    <property type="match status" value="1"/>
</dbReference>
<proteinExistence type="predicted"/>
<evidence type="ECO:0000259" key="2">
    <source>
        <dbReference type="Pfam" id="PF00149"/>
    </source>
</evidence>
<dbReference type="SUPFAM" id="SSF49363">
    <property type="entry name" value="Purple acid phosphatase, N-terminal domain"/>
    <property type="match status" value="1"/>
</dbReference>
<dbReference type="InterPro" id="IPR006311">
    <property type="entry name" value="TAT_signal"/>
</dbReference>
<organism evidence="4 5">
    <name type="scientific">Chitinophaga chungangae</name>
    <dbReference type="NCBI Taxonomy" id="2821488"/>
    <lineage>
        <taxon>Bacteria</taxon>
        <taxon>Pseudomonadati</taxon>
        <taxon>Bacteroidota</taxon>
        <taxon>Chitinophagia</taxon>
        <taxon>Chitinophagales</taxon>
        <taxon>Chitinophagaceae</taxon>
        <taxon>Chitinophaga</taxon>
    </lineage>
</organism>
<dbReference type="InterPro" id="IPR015914">
    <property type="entry name" value="PAPs_N"/>
</dbReference>
<evidence type="ECO:0000313" key="4">
    <source>
        <dbReference type="EMBL" id="MBO9154630.1"/>
    </source>
</evidence>
<dbReference type="Pfam" id="PF00149">
    <property type="entry name" value="Metallophos"/>
    <property type="match status" value="1"/>
</dbReference>
<evidence type="ECO:0000313" key="5">
    <source>
        <dbReference type="Proteomes" id="UP000679126"/>
    </source>
</evidence>
<comment type="caution">
    <text evidence="4">The sequence shown here is derived from an EMBL/GenBank/DDBJ whole genome shotgun (WGS) entry which is preliminary data.</text>
</comment>
<keyword evidence="5" id="KW-1185">Reference proteome</keyword>
<name>A0ABS3YJM4_9BACT</name>
<dbReference type="Proteomes" id="UP000679126">
    <property type="component" value="Unassembled WGS sequence"/>
</dbReference>
<dbReference type="PANTHER" id="PTHR22953">
    <property type="entry name" value="ACID PHOSPHATASE RELATED"/>
    <property type="match status" value="1"/>
</dbReference>
<reference evidence="5" key="1">
    <citation type="submission" date="2021-03" db="EMBL/GenBank/DDBJ databases">
        <title>Assistant Professor.</title>
        <authorList>
            <person name="Huq M.A."/>
        </authorList>
    </citation>
    <scope>NUCLEOTIDE SEQUENCE [LARGE SCALE GENOMIC DNA]</scope>
    <source>
        <strain evidence="5">MAH-28</strain>
    </source>
</reference>
<evidence type="ECO:0000256" key="1">
    <source>
        <dbReference type="ARBA" id="ARBA00022729"/>
    </source>
</evidence>
<accession>A0ABS3YJM4</accession>
<dbReference type="PROSITE" id="PS51318">
    <property type="entry name" value="TAT"/>
    <property type="match status" value="1"/>
</dbReference>
<dbReference type="InterPro" id="IPR003961">
    <property type="entry name" value="FN3_dom"/>
</dbReference>
<dbReference type="InterPro" id="IPR029052">
    <property type="entry name" value="Metallo-depent_PP-like"/>
</dbReference>
<sequence>MQQDKPSLDRRGFLGNLTKAGILGAIGLTPAARLAAAATEEEALAVEKAFTEGEHTFLCPPYLQSPEPTGMTVMWMSNRPTYSWVEYGETAALGKTVHNVQGGIVDSYDRLHRIRLGNLKPGTTYHYKVFSKEITEFRPYKLTYGETISSGTFTFTTPAKNPKEVSWLVFNDIHDRGALSFPHLMALNKDPYDFVFLNGDMFDYQEDEQQILDHLLTPLGKTFASEKPFLFTRGNHETRGKYRRELASYFDGPYIFTKQWGPVHFTVLDTGEDKEDTHPVYAGIVDFDEYRRQQAEDLKQIVQSPAFKKAKFRVVMMHIPHYYSGDWHGTMECRKLFAPVFEQAKVDLFIAGHTHRPGIHQPVAGQHSYPIVIGGGPKDGNRTIIKVKATEKDLNLVMIKDDGSELGRVDLKSKRG</sequence>
<dbReference type="SUPFAM" id="SSF56300">
    <property type="entry name" value="Metallo-dependent phosphatases"/>
    <property type="match status" value="1"/>
</dbReference>
<dbReference type="EMBL" id="JAGHKP010000004">
    <property type="protein sequence ID" value="MBO9154630.1"/>
    <property type="molecule type" value="Genomic_DNA"/>
</dbReference>
<gene>
    <name evidence="4" type="ORF">J7I43_20560</name>
</gene>
<dbReference type="Gene3D" id="2.60.40.380">
    <property type="entry name" value="Purple acid phosphatase-like, N-terminal"/>
    <property type="match status" value="1"/>
</dbReference>
<dbReference type="RefSeq" id="WP_209147745.1">
    <property type="nucleotide sequence ID" value="NZ_JAGHKP010000004.1"/>
</dbReference>
<feature type="domain" description="Calcineurin-like phosphoesterase" evidence="2">
    <location>
        <begin position="168"/>
        <end position="357"/>
    </location>
</feature>
<dbReference type="InterPro" id="IPR008963">
    <property type="entry name" value="Purple_acid_Pase-like_N"/>
</dbReference>
<keyword evidence="1" id="KW-0732">Signal</keyword>
<evidence type="ECO:0000259" key="3">
    <source>
        <dbReference type="Pfam" id="PF16656"/>
    </source>
</evidence>